<dbReference type="AlphaFoldDB" id="A0AAV0ZIR9"/>
<organism evidence="2 3">
    <name type="scientific">Vicia faba</name>
    <name type="common">Broad bean</name>
    <name type="synonym">Faba vulgaris</name>
    <dbReference type="NCBI Taxonomy" id="3906"/>
    <lineage>
        <taxon>Eukaryota</taxon>
        <taxon>Viridiplantae</taxon>
        <taxon>Streptophyta</taxon>
        <taxon>Embryophyta</taxon>
        <taxon>Tracheophyta</taxon>
        <taxon>Spermatophyta</taxon>
        <taxon>Magnoliopsida</taxon>
        <taxon>eudicotyledons</taxon>
        <taxon>Gunneridae</taxon>
        <taxon>Pentapetalae</taxon>
        <taxon>rosids</taxon>
        <taxon>fabids</taxon>
        <taxon>Fabales</taxon>
        <taxon>Fabaceae</taxon>
        <taxon>Papilionoideae</taxon>
        <taxon>50 kb inversion clade</taxon>
        <taxon>NPAAA clade</taxon>
        <taxon>Hologalegina</taxon>
        <taxon>IRL clade</taxon>
        <taxon>Fabeae</taxon>
        <taxon>Vicia</taxon>
    </lineage>
</organism>
<feature type="compositionally biased region" description="Polar residues" evidence="1">
    <location>
        <begin position="33"/>
        <end position="49"/>
    </location>
</feature>
<evidence type="ECO:0000313" key="3">
    <source>
        <dbReference type="Proteomes" id="UP001157006"/>
    </source>
</evidence>
<reference evidence="2 3" key="1">
    <citation type="submission" date="2023-01" db="EMBL/GenBank/DDBJ databases">
        <authorList>
            <person name="Kreplak J."/>
        </authorList>
    </citation>
    <scope>NUCLEOTIDE SEQUENCE [LARGE SCALE GENOMIC DNA]</scope>
</reference>
<feature type="compositionally biased region" description="Basic and acidic residues" evidence="1">
    <location>
        <begin position="100"/>
        <end position="109"/>
    </location>
</feature>
<evidence type="ECO:0000313" key="2">
    <source>
        <dbReference type="EMBL" id="CAI8596968.1"/>
    </source>
</evidence>
<name>A0AAV0ZIR9_VICFA</name>
<keyword evidence="3" id="KW-1185">Reference proteome</keyword>
<protein>
    <submittedName>
        <fullName evidence="2">Uncharacterized protein</fullName>
    </submittedName>
</protein>
<sequence length="166" mass="18858">MNEKREEITTQILLASPQTPHRPPSKIHEKANLNRSRTPLSLSAPQTAGASHHAGFVNDRSHPQPIQFNRRCITANNNQSHRRSATPPSDDATPSMGLHQPHEPDRSFDRNITTAYYPQLNRKDKRTYNPTATPKRADPTKTANHYPRITSFDTDPNRCRHLASNR</sequence>
<accession>A0AAV0ZIR9</accession>
<dbReference type="EMBL" id="OX451737">
    <property type="protein sequence ID" value="CAI8596968.1"/>
    <property type="molecule type" value="Genomic_DNA"/>
</dbReference>
<gene>
    <name evidence="2" type="ORF">VFH_II059640</name>
</gene>
<feature type="region of interest" description="Disordered" evidence="1">
    <location>
        <begin position="1"/>
        <end position="166"/>
    </location>
</feature>
<dbReference type="Proteomes" id="UP001157006">
    <property type="component" value="Chromosome 2"/>
</dbReference>
<proteinExistence type="predicted"/>
<feature type="compositionally biased region" description="Polar residues" evidence="1">
    <location>
        <begin position="9"/>
        <end position="19"/>
    </location>
</feature>
<evidence type="ECO:0000256" key="1">
    <source>
        <dbReference type="SAM" id="MobiDB-lite"/>
    </source>
</evidence>